<evidence type="ECO:0000256" key="7">
    <source>
        <dbReference type="ARBA" id="ARBA00022833"/>
    </source>
</evidence>
<feature type="transmembrane region" description="Helical" evidence="11">
    <location>
        <begin position="385"/>
        <end position="410"/>
    </location>
</feature>
<keyword evidence="8 11" id="KW-1133">Transmembrane helix</keyword>
<dbReference type="EMBL" id="CP017812">
    <property type="protein sequence ID" value="AOZ72768.1"/>
    <property type="molecule type" value="Genomic_DNA"/>
</dbReference>
<comment type="subcellular location">
    <subcellularLocation>
        <location evidence="2">Membrane</location>
        <topology evidence="2">Multi-pass membrane protein</topology>
    </subcellularLocation>
</comment>
<dbReference type="SUPFAM" id="SSF50156">
    <property type="entry name" value="PDZ domain-like"/>
    <property type="match status" value="1"/>
</dbReference>
<feature type="domain" description="Peptidase M50" evidence="12">
    <location>
        <begin position="10"/>
        <end position="368"/>
    </location>
</feature>
<keyword evidence="5 11" id="KW-0812">Transmembrane</keyword>
<dbReference type="Pfam" id="PF02163">
    <property type="entry name" value="Peptidase_M50"/>
    <property type="match status" value="1"/>
</dbReference>
<dbReference type="STRING" id="1912795.BK816_05230"/>
<feature type="transmembrane region" description="Helical" evidence="11">
    <location>
        <begin position="120"/>
        <end position="146"/>
    </location>
</feature>
<dbReference type="PANTHER" id="PTHR42837:SF2">
    <property type="entry name" value="MEMBRANE METALLOPROTEASE ARASP2, CHLOROPLASTIC-RELATED"/>
    <property type="match status" value="1"/>
</dbReference>
<evidence type="ECO:0000313" key="14">
    <source>
        <dbReference type="Proteomes" id="UP000176288"/>
    </source>
</evidence>
<evidence type="ECO:0000256" key="6">
    <source>
        <dbReference type="ARBA" id="ARBA00022801"/>
    </source>
</evidence>
<dbReference type="Proteomes" id="UP000176288">
    <property type="component" value="Chromosome"/>
</dbReference>
<dbReference type="InterPro" id="IPR008915">
    <property type="entry name" value="Peptidase_M50"/>
</dbReference>
<keyword evidence="4" id="KW-0645">Protease</keyword>
<dbReference type="Gene3D" id="2.30.42.10">
    <property type="match status" value="1"/>
</dbReference>
<reference evidence="13 14" key="1">
    <citation type="submission" date="2016-10" db="EMBL/GenBank/DDBJ databases">
        <title>Actinomyces aegypiusis sp. nov., isolated from the Aegypius monachus in Qinghai Tibet Plateau China.</title>
        <authorList>
            <person name="Wang Y."/>
        </authorList>
    </citation>
    <scope>NUCLEOTIDE SEQUENCE [LARGE SCALE GENOMIC DNA]</scope>
    <source>
        <strain evidence="13 14">VUL4_3</strain>
    </source>
</reference>
<evidence type="ECO:0000256" key="10">
    <source>
        <dbReference type="ARBA" id="ARBA00023136"/>
    </source>
</evidence>
<evidence type="ECO:0000256" key="11">
    <source>
        <dbReference type="SAM" id="Phobius"/>
    </source>
</evidence>
<keyword evidence="14" id="KW-1185">Reference proteome</keyword>
<dbReference type="PANTHER" id="PTHR42837">
    <property type="entry name" value="REGULATOR OF SIGMA-E PROTEASE RSEP"/>
    <property type="match status" value="1"/>
</dbReference>
<dbReference type="OrthoDB" id="9782003at2"/>
<keyword evidence="6" id="KW-0378">Hydrolase</keyword>
<accession>A0A1D9MKL4</accession>
<evidence type="ECO:0000256" key="4">
    <source>
        <dbReference type="ARBA" id="ARBA00022670"/>
    </source>
</evidence>
<dbReference type="CDD" id="cd06163">
    <property type="entry name" value="S2P-M50_PDZ_RseP-like"/>
    <property type="match status" value="1"/>
</dbReference>
<evidence type="ECO:0000256" key="9">
    <source>
        <dbReference type="ARBA" id="ARBA00023049"/>
    </source>
</evidence>
<keyword evidence="7" id="KW-0862">Zinc</keyword>
<protein>
    <recommendedName>
        <fullName evidence="12">Peptidase M50 domain-containing protein</fullName>
    </recommendedName>
</protein>
<evidence type="ECO:0000259" key="12">
    <source>
        <dbReference type="Pfam" id="PF02163"/>
    </source>
</evidence>
<evidence type="ECO:0000256" key="1">
    <source>
        <dbReference type="ARBA" id="ARBA00001947"/>
    </source>
</evidence>
<sequence>MGFIIGVLVLLIGLVFSVGIHELGHLLPAKRFGAGVPQYAIGFGPTLWKKQIGSTSYQIKAILLGGFVRILGMLRPTPIPSREGKQDSAQVIEARTESAKEIADHPNMKPFYLLKWWQKVIVMFGGPFTNLVLAVIFTTFAFSVFGTLQPTLTLEKVTSCQATSATVSQSEAQPKICAAHEAGLAPGDTIQSWNGQELKSWHDLSTKIYESTPNQPVKVTYVRNGTLAETEVTPQAYEGHSLVGIAPHSDVWRISISGSMRMVWDQMIGTAGLIMRLPQAVYERTTQIFGYNLEQKNVPLSVVGVVSLGGKLGSNGGDSVTLAMRIPAFLSLLGSLNIALFVFNLIPLLPLDGGHILGALFEGARGFVSKKQGKPDPGAADMARLVPLSLAVAGLLLVMTVILMVADIVAPLV</sequence>
<evidence type="ECO:0000256" key="2">
    <source>
        <dbReference type="ARBA" id="ARBA00004141"/>
    </source>
</evidence>
<dbReference type="InterPro" id="IPR036034">
    <property type="entry name" value="PDZ_sf"/>
</dbReference>
<evidence type="ECO:0000256" key="5">
    <source>
        <dbReference type="ARBA" id="ARBA00022692"/>
    </source>
</evidence>
<keyword evidence="10 11" id="KW-0472">Membrane</keyword>
<dbReference type="GO" id="GO:0016020">
    <property type="term" value="C:membrane"/>
    <property type="evidence" value="ECO:0007669"/>
    <property type="project" value="UniProtKB-SubCell"/>
</dbReference>
<proteinExistence type="inferred from homology"/>
<comment type="cofactor">
    <cofactor evidence="1">
        <name>Zn(2+)</name>
        <dbReference type="ChEBI" id="CHEBI:29105"/>
    </cofactor>
</comment>
<feature type="transmembrane region" description="Helical" evidence="11">
    <location>
        <begin position="328"/>
        <end position="349"/>
    </location>
</feature>
<dbReference type="GO" id="GO:0004222">
    <property type="term" value="F:metalloendopeptidase activity"/>
    <property type="evidence" value="ECO:0007669"/>
    <property type="project" value="InterPro"/>
</dbReference>
<keyword evidence="9" id="KW-0482">Metalloprotease</keyword>
<evidence type="ECO:0000256" key="3">
    <source>
        <dbReference type="ARBA" id="ARBA00007931"/>
    </source>
</evidence>
<organism evidence="13 14">
    <name type="scientific">Boudabousia tangfeifanii</name>
    <dbReference type="NCBI Taxonomy" id="1912795"/>
    <lineage>
        <taxon>Bacteria</taxon>
        <taxon>Bacillati</taxon>
        <taxon>Actinomycetota</taxon>
        <taxon>Actinomycetes</taxon>
        <taxon>Actinomycetales</taxon>
        <taxon>Actinomycetaceae</taxon>
        <taxon>Boudabousia</taxon>
    </lineage>
</organism>
<dbReference type="InterPro" id="IPR004387">
    <property type="entry name" value="Pept_M50_Zn"/>
</dbReference>
<dbReference type="KEGG" id="avu:BK816_05230"/>
<gene>
    <name evidence="13" type="ORF">BK816_05230</name>
</gene>
<evidence type="ECO:0000313" key="13">
    <source>
        <dbReference type="EMBL" id="AOZ72768.1"/>
    </source>
</evidence>
<dbReference type="GO" id="GO:0006508">
    <property type="term" value="P:proteolysis"/>
    <property type="evidence" value="ECO:0007669"/>
    <property type="project" value="UniProtKB-KW"/>
</dbReference>
<name>A0A1D9MKL4_9ACTO</name>
<evidence type="ECO:0000256" key="8">
    <source>
        <dbReference type="ARBA" id="ARBA00022989"/>
    </source>
</evidence>
<comment type="similarity">
    <text evidence="3">Belongs to the peptidase M50B family.</text>
</comment>
<dbReference type="AlphaFoldDB" id="A0A1D9MKL4"/>
<dbReference type="RefSeq" id="WP_071164234.1">
    <property type="nucleotide sequence ID" value="NZ_CP017812.1"/>
</dbReference>